<dbReference type="Pfam" id="PF00072">
    <property type="entry name" value="Response_reg"/>
    <property type="match status" value="1"/>
</dbReference>
<dbReference type="SMART" id="SM00448">
    <property type="entry name" value="REC"/>
    <property type="match status" value="1"/>
</dbReference>
<dbReference type="InterPro" id="IPR011006">
    <property type="entry name" value="CheY-like_superfamily"/>
</dbReference>
<reference evidence="3 4" key="1">
    <citation type="submission" date="2022-04" db="EMBL/GenBank/DDBJ databases">
        <title>Spirosoma sp. strain RP8 genome sequencing and assembly.</title>
        <authorList>
            <person name="Jung Y."/>
        </authorList>
    </citation>
    <scope>NUCLEOTIDE SEQUENCE [LARGE SCALE GENOMIC DNA]</scope>
    <source>
        <strain evidence="3 4">RP8</strain>
    </source>
</reference>
<dbReference type="EMBL" id="JALPRF010000003">
    <property type="protein sequence ID" value="MCK8493546.1"/>
    <property type="molecule type" value="Genomic_DNA"/>
</dbReference>
<dbReference type="SUPFAM" id="SSF52172">
    <property type="entry name" value="CheY-like"/>
    <property type="match status" value="1"/>
</dbReference>
<evidence type="ECO:0000313" key="4">
    <source>
        <dbReference type="Proteomes" id="UP001202180"/>
    </source>
</evidence>
<protein>
    <submittedName>
        <fullName evidence="3">Response regulator</fullName>
    </submittedName>
</protein>
<proteinExistence type="predicted"/>
<gene>
    <name evidence="3" type="ORF">M0L20_16895</name>
</gene>
<dbReference type="PANTHER" id="PTHR44520">
    <property type="entry name" value="RESPONSE REGULATOR RCP1-RELATED"/>
    <property type="match status" value="1"/>
</dbReference>
<feature type="modified residue" description="4-aspartylphosphate" evidence="1">
    <location>
        <position position="67"/>
    </location>
</feature>
<evidence type="ECO:0000256" key="1">
    <source>
        <dbReference type="PROSITE-ProRule" id="PRU00169"/>
    </source>
</evidence>
<feature type="domain" description="Response regulatory" evidence="2">
    <location>
        <begin position="14"/>
        <end position="136"/>
    </location>
</feature>
<dbReference type="InterPro" id="IPR001789">
    <property type="entry name" value="Sig_transdc_resp-reg_receiver"/>
</dbReference>
<dbReference type="Gene3D" id="3.40.50.2300">
    <property type="match status" value="1"/>
</dbReference>
<evidence type="ECO:0000313" key="3">
    <source>
        <dbReference type="EMBL" id="MCK8493546.1"/>
    </source>
</evidence>
<comment type="caution">
    <text evidence="3">The sequence shown here is derived from an EMBL/GenBank/DDBJ whole genome shotgun (WGS) entry which is preliminary data.</text>
</comment>
<dbReference type="InterPro" id="IPR052893">
    <property type="entry name" value="TCS_response_regulator"/>
</dbReference>
<keyword evidence="4" id="KW-1185">Reference proteome</keyword>
<dbReference type="PANTHER" id="PTHR44520:SF2">
    <property type="entry name" value="RESPONSE REGULATOR RCP1"/>
    <property type="match status" value="1"/>
</dbReference>
<dbReference type="PROSITE" id="PS50110">
    <property type="entry name" value="RESPONSE_REGULATORY"/>
    <property type="match status" value="1"/>
</dbReference>
<keyword evidence="1" id="KW-0597">Phosphoprotein</keyword>
<organism evidence="3 4">
    <name type="scientific">Spirosoma liriopis</name>
    <dbReference type="NCBI Taxonomy" id="2937440"/>
    <lineage>
        <taxon>Bacteria</taxon>
        <taxon>Pseudomonadati</taxon>
        <taxon>Bacteroidota</taxon>
        <taxon>Cytophagia</taxon>
        <taxon>Cytophagales</taxon>
        <taxon>Cytophagaceae</taxon>
        <taxon>Spirosoma</taxon>
    </lineage>
</organism>
<sequence>MVDSTQVDPFDQMPIIHIENDVDDHYLIEKALQTALIRNPVRFFRDGQQALLYLQTTEEVPLVILCDVIMPGMDGFELRDRIAADPVLHMKAIPFVYFSTWGNKALVEKAYQGPVQGYHLKGRSFADLQSELSLIVAYWKRCLHPRSFQ</sequence>
<accession>A0ABT0HN09</accession>
<evidence type="ECO:0000259" key="2">
    <source>
        <dbReference type="PROSITE" id="PS50110"/>
    </source>
</evidence>
<dbReference type="RefSeq" id="WP_248478141.1">
    <property type="nucleotide sequence ID" value="NZ_JALPRF010000003.1"/>
</dbReference>
<dbReference type="Proteomes" id="UP001202180">
    <property type="component" value="Unassembled WGS sequence"/>
</dbReference>
<name>A0ABT0HN09_9BACT</name>